<name>A0A1M7LF78_9BRAD</name>
<gene>
    <name evidence="1" type="ORF">SAMN05444171_0746</name>
</gene>
<evidence type="ECO:0000313" key="1">
    <source>
        <dbReference type="EMBL" id="SEC14132.1"/>
    </source>
</evidence>
<dbReference type="Proteomes" id="UP000183208">
    <property type="component" value="Unassembled WGS sequence"/>
</dbReference>
<organism evidence="1 2">
    <name type="scientific">Bradyrhizobium lablabi</name>
    <dbReference type="NCBI Taxonomy" id="722472"/>
    <lineage>
        <taxon>Bacteria</taxon>
        <taxon>Pseudomonadati</taxon>
        <taxon>Pseudomonadota</taxon>
        <taxon>Alphaproteobacteria</taxon>
        <taxon>Hyphomicrobiales</taxon>
        <taxon>Nitrobacteraceae</taxon>
        <taxon>Bradyrhizobium</taxon>
    </lineage>
</organism>
<protein>
    <submittedName>
        <fullName evidence="1">Uncharacterized protein</fullName>
    </submittedName>
</protein>
<reference evidence="1 2" key="1">
    <citation type="submission" date="2016-10" db="EMBL/GenBank/DDBJ databases">
        <authorList>
            <person name="de Groot N.N."/>
        </authorList>
    </citation>
    <scope>NUCLEOTIDE SEQUENCE [LARGE SCALE GENOMIC DNA]</scope>
    <source>
        <strain evidence="1 2">GAS522</strain>
    </source>
</reference>
<dbReference type="AlphaFoldDB" id="A0A1M7LF78"/>
<sequence length="42" mass="4743">MLAEKFFLMLEALKRSRYADGSPRVVSTSPHVPVRLPIETAK</sequence>
<evidence type="ECO:0000313" key="2">
    <source>
        <dbReference type="Proteomes" id="UP000183208"/>
    </source>
</evidence>
<dbReference type="EMBL" id="FNTI01000001">
    <property type="protein sequence ID" value="SEC14132.1"/>
    <property type="molecule type" value="Genomic_DNA"/>
</dbReference>
<accession>A0A1M7LF78</accession>
<proteinExistence type="predicted"/>